<evidence type="ECO:0000313" key="4">
    <source>
        <dbReference type="EMBL" id="SDP93666.1"/>
    </source>
</evidence>
<gene>
    <name evidence="4" type="ORF">SAMN05216565_11515</name>
</gene>
<dbReference type="AlphaFoldDB" id="A0A1H0WTW6"/>
<keyword evidence="2 4" id="KW-0012">Acyltransferase</keyword>
<organism evidence="4 5">
    <name type="scientific">Litchfieldia salsa</name>
    <dbReference type="NCBI Taxonomy" id="930152"/>
    <lineage>
        <taxon>Bacteria</taxon>
        <taxon>Bacillati</taxon>
        <taxon>Bacillota</taxon>
        <taxon>Bacilli</taxon>
        <taxon>Bacillales</taxon>
        <taxon>Bacillaceae</taxon>
        <taxon>Litchfieldia</taxon>
    </lineage>
</organism>
<dbReference type="PANTHER" id="PTHR10434">
    <property type="entry name" value="1-ACYL-SN-GLYCEROL-3-PHOSPHATE ACYLTRANSFERASE"/>
    <property type="match status" value="1"/>
</dbReference>
<dbReference type="STRING" id="930152.SAMN05216565_11515"/>
<evidence type="ECO:0000256" key="1">
    <source>
        <dbReference type="ARBA" id="ARBA00022679"/>
    </source>
</evidence>
<feature type="domain" description="Phospholipid/glycerol acyltransferase" evidence="3">
    <location>
        <begin position="33"/>
        <end position="145"/>
    </location>
</feature>
<reference evidence="5" key="1">
    <citation type="submission" date="2016-10" db="EMBL/GenBank/DDBJ databases">
        <authorList>
            <person name="Varghese N."/>
            <person name="Submissions S."/>
        </authorList>
    </citation>
    <scope>NUCLEOTIDE SEQUENCE [LARGE SCALE GENOMIC DNA]</scope>
    <source>
        <strain evidence="5">IBRC-M10078</strain>
    </source>
</reference>
<dbReference type="Pfam" id="PF01553">
    <property type="entry name" value="Acyltransferase"/>
    <property type="match status" value="1"/>
</dbReference>
<dbReference type="OrthoDB" id="9803035at2"/>
<dbReference type="PANTHER" id="PTHR10434:SF40">
    <property type="entry name" value="1-ACYL-SN-GLYCEROL-3-PHOSPHATE ACYLTRANSFERASE"/>
    <property type="match status" value="1"/>
</dbReference>
<dbReference type="SMART" id="SM00563">
    <property type="entry name" value="PlsC"/>
    <property type="match status" value="1"/>
</dbReference>
<protein>
    <submittedName>
        <fullName evidence="4">1-acyl-sn-glycerol-3-phosphate acyltransferase</fullName>
    </submittedName>
</protein>
<sequence>MVYKIVRSLVRWFLHFRFNVTIKGNENIPEGAVILAMNHQTNWDSLLAGTHTPRKMYIMAKESLFRNKFAAWLITEMGAFPVNREKADIKSLKHTLKLLKDKKIFSLFIEGSRSQTEDMQDPKKGIGFIVSKSKAPVVPTYIYGVRNRWGGNAGVIFGRPMYFEGETDYEEISKQVAAGIQKLKENLPT</sequence>
<dbReference type="EMBL" id="FNJU01000015">
    <property type="protein sequence ID" value="SDP93666.1"/>
    <property type="molecule type" value="Genomic_DNA"/>
</dbReference>
<evidence type="ECO:0000259" key="3">
    <source>
        <dbReference type="SMART" id="SM00563"/>
    </source>
</evidence>
<dbReference type="Proteomes" id="UP000199159">
    <property type="component" value="Unassembled WGS sequence"/>
</dbReference>
<keyword evidence="1 4" id="KW-0808">Transferase</keyword>
<evidence type="ECO:0000256" key="2">
    <source>
        <dbReference type="ARBA" id="ARBA00023315"/>
    </source>
</evidence>
<keyword evidence="5" id="KW-1185">Reference proteome</keyword>
<dbReference type="GO" id="GO:0003841">
    <property type="term" value="F:1-acylglycerol-3-phosphate O-acyltransferase activity"/>
    <property type="evidence" value="ECO:0007669"/>
    <property type="project" value="TreeGrafter"/>
</dbReference>
<proteinExistence type="predicted"/>
<dbReference type="InterPro" id="IPR002123">
    <property type="entry name" value="Plipid/glycerol_acylTrfase"/>
</dbReference>
<dbReference type="SUPFAM" id="SSF69593">
    <property type="entry name" value="Glycerol-3-phosphate (1)-acyltransferase"/>
    <property type="match status" value="1"/>
</dbReference>
<dbReference type="CDD" id="cd07989">
    <property type="entry name" value="LPLAT_AGPAT-like"/>
    <property type="match status" value="1"/>
</dbReference>
<name>A0A1H0WTW6_9BACI</name>
<dbReference type="GO" id="GO:0006654">
    <property type="term" value="P:phosphatidic acid biosynthetic process"/>
    <property type="evidence" value="ECO:0007669"/>
    <property type="project" value="TreeGrafter"/>
</dbReference>
<accession>A0A1H0WTW6</accession>
<evidence type="ECO:0000313" key="5">
    <source>
        <dbReference type="Proteomes" id="UP000199159"/>
    </source>
</evidence>
<dbReference type="RefSeq" id="WP_090858710.1">
    <property type="nucleotide sequence ID" value="NZ_FNJU01000015.1"/>
</dbReference>